<dbReference type="Proteomes" id="UP000481876">
    <property type="component" value="Unassembled WGS sequence"/>
</dbReference>
<evidence type="ECO:0008006" key="4">
    <source>
        <dbReference type="Google" id="ProtNLM"/>
    </source>
</evidence>
<gene>
    <name evidence="2" type="ORF">F9L04_02600</name>
</gene>
<evidence type="ECO:0000256" key="1">
    <source>
        <dbReference type="SAM" id="Phobius"/>
    </source>
</evidence>
<dbReference type="AlphaFoldDB" id="A0A011UP86"/>
<sequence length="245" mass="27242">METAPDYTASKMGSRLFGWLLLAVIVLILLSVAVNVGGRLLGPLIARGGHSDSTHGYEIIIGNNVLSIPANMIRFSNQRRDGVTGRLDLYARWPGLTGYTERDRAIFNLLTSKRHLIFMSIEQRTMSRDMSGRYLPIYAELIDPNGETAPGNLTVHRFLESSGYKGEELVLSDPSSGKPEFVARCLADSGAESFNSCERDVQFGRDLQILYRFPRSMLGEWKSLDKAIVDFANAHLLGNDTKQID</sequence>
<keyword evidence="1" id="KW-1133">Transmembrane helix</keyword>
<comment type="caution">
    <text evidence="2">The sequence shown here is derived from an EMBL/GenBank/DDBJ whole genome shotgun (WGS) entry which is preliminary data.</text>
</comment>
<organism evidence="2 3">
    <name type="scientific">Brucella anthropi</name>
    <name type="common">Ochrobactrum anthropi</name>
    <dbReference type="NCBI Taxonomy" id="529"/>
    <lineage>
        <taxon>Bacteria</taxon>
        <taxon>Pseudomonadati</taxon>
        <taxon>Pseudomonadota</taxon>
        <taxon>Alphaproteobacteria</taxon>
        <taxon>Hyphomicrobiales</taxon>
        <taxon>Brucellaceae</taxon>
        <taxon>Brucella/Ochrobactrum group</taxon>
        <taxon>Brucella</taxon>
    </lineage>
</organism>
<dbReference type="EMBL" id="WBWS01000002">
    <property type="protein sequence ID" value="KAB2773016.1"/>
    <property type="molecule type" value="Genomic_DNA"/>
</dbReference>
<evidence type="ECO:0000313" key="2">
    <source>
        <dbReference type="EMBL" id="KAB2773016.1"/>
    </source>
</evidence>
<keyword evidence="1" id="KW-0812">Transmembrane</keyword>
<protein>
    <recommendedName>
        <fullName evidence="4">Transmembrane anchored protein</fullName>
    </recommendedName>
</protein>
<keyword evidence="1" id="KW-0472">Membrane</keyword>
<reference evidence="2 3" key="1">
    <citation type="submission" date="2019-09" db="EMBL/GenBank/DDBJ databases">
        <title>Taxonomic organization of the family Brucellaceae based on a phylogenomic approach.</title>
        <authorList>
            <person name="Leclercq S."/>
            <person name="Cloeckaert A."/>
            <person name="Zygmunt M.S."/>
        </authorList>
    </citation>
    <scope>NUCLEOTIDE SEQUENCE [LARGE SCALE GENOMIC DNA]</scope>
    <source>
        <strain evidence="2 3">LMG 3313</strain>
    </source>
</reference>
<dbReference type="RefSeq" id="WP_029928857.1">
    <property type="nucleotide sequence ID" value="NZ_CP103345.1"/>
</dbReference>
<accession>A0A011UP86</accession>
<name>A0A011UP86_BRUAN</name>
<proteinExistence type="predicted"/>
<feature type="transmembrane region" description="Helical" evidence="1">
    <location>
        <begin position="16"/>
        <end position="37"/>
    </location>
</feature>
<evidence type="ECO:0000313" key="3">
    <source>
        <dbReference type="Proteomes" id="UP000481876"/>
    </source>
</evidence>